<evidence type="ECO:0000313" key="2">
    <source>
        <dbReference type="Proteomes" id="UP000061660"/>
    </source>
</evidence>
<dbReference type="Proteomes" id="UP000061660">
    <property type="component" value="Chromosome"/>
</dbReference>
<dbReference type="AlphaFoldDB" id="A0A0U2VUI0"/>
<dbReference type="PATRIC" id="fig|162209.4.peg.4298"/>
<evidence type="ECO:0000313" key="1">
    <source>
        <dbReference type="EMBL" id="ALS24358.1"/>
    </source>
</evidence>
<dbReference type="InterPro" id="IPR009899">
    <property type="entry name" value="ArdA"/>
</dbReference>
<proteinExistence type="predicted"/>
<organism evidence="1 2">
    <name type="scientific">Paenibacillus naphthalenovorans</name>
    <dbReference type="NCBI Taxonomy" id="162209"/>
    <lineage>
        <taxon>Bacteria</taxon>
        <taxon>Bacillati</taxon>
        <taxon>Bacillota</taxon>
        <taxon>Bacilli</taxon>
        <taxon>Bacillales</taxon>
        <taxon>Paenibacillaceae</taxon>
        <taxon>Paenibacillus</taxon>
    </lineage>
</organism>
<name>A0A0U2VUI0_9BACL</name>
<accession>A0A0U2VUI0</accession>
<keyword evidence="2" id="KW-1185">Reference proteome</keyword>
<dbReference type="EMBL" id="CP013652">
    <property type="protein sequence ID" value="ALS24358.1"/>
    <property type="molecule type" value="Genomic_DNA"/>
</dbReference>
<dbReference type="Pfam" id="PF07275">
    <property type="entry name" value="ArdA"/>
    <property type="match status" value="1"/>
</dbReference>
<sequence>MSEDDLKQALEKIADGDGVWEIRDFEAPFIIEKKDDVFAVNEIAAIMAEYDHRLVFALCGCTNNADQVIRILNSGQYNVCYDVESLYDVADVLMRSGYYGRVPVALWRFIDYHKVVRDLEDAGWYFQPEVRVAVQPLL</sequence>
<reference evidence="1 2" key="2">
    <citation type="journal article" date="2016" name="Genome Announc.">
        <title>Complete Genome Sequences of Two Interactive Moderate Thermophiles, Paenibacillus napthalenovorans 32O-Y and Paenibacillus sp. 32O-W.</title>
        <authorList>
            <person name="Butler R.R.III."/>
            <person name="Wang J."/>
            <person name="Stark B.C."/>
            <person name="Pombert J.F."/>
        </authorList>
    </citation>
    <scope>NUCLEOTIDE SEQUENCE [LARGE SCALE GENOMIC DNA]</scope>
    <source>
        <strain evidence="1 2">32O-Y</strain>
    </source>
</reference>
<dbReference type="STRING" id="162209.IJ22_40480"/>
<protein>
    <submittedName>
        <fullName evidence="1">Uncharacterized protein</fullName>
    </submittedName>
</protein>
<dbReference type="KEGG" id="pnp:IJ22_40480"/>
<gene>
    <name evidence="1" type="ORF">IJ22_40480</name>
</gene>
<reference evidence="2" key="1">
    <citation type="submission" date="2015-12" db="EMBL/GenBank/DDBJ databases">
        <title>Complete genome sequences of two moderately thermophilic Paenibacillus species.</title>
        <authorList>
            <person name="Butler R.III."/>
            <person name="Wang J."/>
            <person name="Stark B.C."/>
            <person name="Pombert J.-F."/>
        </authorList>
    </citation>
    <scope>NUCLEOTIDE SEQUENCE [LARGE SCALE GENOMIC DNA]</scope>
    <source>
        <strain evidence="2">32O-Y</strain>
    </source>
</reference>
<dbReference type="OrthoDB" id="944647at2"/>